<dbReference type="Pfam" id="PF00108">
    <property type="entry name" value="Thiolase_N"/>
    <property type="match status" value="1"/>
</dbReference>
<organism evidence="4 5">
    <name type="scientific">Halomarina rubra</name>
    <dbReference type="NCBI Taxonomy" id="2071873"/>
    <lineage>
        <taxon>Archaea</taxon>
        <taxon>Methanobacteriati</taxon>
        <taxon>Methanobacteriota</taxon>
        <taxon>Stenosarchaea group</taxon>
        <taxon>Halobacteria</taxon>
        <taxon>Halobacteriales</taxon>
        <taxon>Natronomonadaceae</taxon>
        <taxon>Halomarina</taxon>
    </lineage>
</organism>
<keyword evidence="5" id="KW-1185">Reference proteome</keyword>
<name>A0ABD6AWN8_9EURY</name>
<sequence length="391" mass="40549">MARASVVGIGMTDFGVYTKPIAELFADAALPALEEAGVSNAEVDAFYFGNVLGGAILNETHLAPQVASHVGLPPGTSVQRYEDACATGSLALKHAVRAVETGEHDVVLVGGAERCTPAGTGIETSEMTRIFGSGAHRQYEQAPGMTTASVFALHTQRHMHEYGTTEEQLAEVAVKNHYHGSMNSRAQFGDETTVEEVLDSPVIASPFRLLDCCPFSDGASAVVVVSEDAAESYGVDPVDIAGISHQANASPVADQPNPPSTAMVRRAAADTFDQAGFGPDEVDVTEVHDCFTGAEILALEALGLVEDGRAGPATVQGRTRISGDIPVNPSGGLKAKGHPIGATGTAQIVELTEQLRGESGDRQVGEAKRALAHNVGGMTATAVVTALEARP</sequence>
<evidence type="ECO:0000313" key="4">
    <source>
        <dbReference type="EMBL" id="MFD1514196.1"/>
    </source>
</evidence>
<dbReference type="Pfam" id="PF22691">
    <property type="entry name" value="Thiolase_C_1"/>
    <property type="match status" value="1"/>
</dbReference>
<dbReference type="InterPro" id="IPR002155">
    <property type="entry name" value="Thiolase"/>
</dbReference>
<gene>
    <name evidence="4" type="ORF">ACFSBT_13010</name>
</gene>
<dbReference type="InterPro" id="IPR055140">
    <property type="entry name" value="Thiolase_C_2"/>
</dbReference>
<dbReference type="SUPFAM" id="SSF53901">
    <property type="entry name" value="Thiolase-like"/>
    <property type="match status" value="2"/>
</dbReference>
<comment type="caution">
    <text evidence="4">The sequence shown here is derived from an EMBL/GenBank/DDBJ whole genome shotgun (WGS) entry which is preliminary data.</text>
</comment>
<dbReference type="EMBL" id="JBHUDC010000007">
    <property type="protein sequence ID" value="MFD1514196.1"/>
    <property type="molecule type" value="Genomic_DNA"/>
</dbReference>
<protein>
    <submittedName>
        <fullName evidence="4">Beta-ketoacyl synthase N-terminal-like domain-containing protein</fullName>
    </submittedName>
</protein>
<evidence type="ECO:0000259" key="3">
    <source>
        <dbReference type="Pfam" id="PF22691"/>
    </source>
</evidence>
<dbReference type="InterPro" id="IPR016039">
    <property type="entry name" value="Thiolase-like"/>
</dbReference>
<dbReference type="PANTHER" id="PTHR42870">
    <property type="entry name" value="ACETYL-COA C-ACETYLTRANSFERASE"/>
    <property type="match status" value="1"/>
</dbReference>
<feature type="domain" description="Thiolase N-terminal" evidence="2">
    <location>
        <begin position="6"/>
        <end position="228"/>
    </location>
</feature>
<dbReference type="GO" id="GO:0008299">
    <property type="term" value="P:isoprenoid biosynthetic process"/>
    <property type="evidence" value="ECO:0007669"/>
    <property type="project" value="UniProtKB-KW"/>
</dbReference>
<reference evidence="4 5" key="1">
    <citation type="journal article" date="2019" name="Int. J. Syst. Evol. Microbiol.">
        <title>The Global Catalogue of Microorganisms (GCM) 10K type strain sequencing project: providing services to taxonomists for standard genome sequencing and annotation.</title>
        <authorList>
            <consortium name="The Broad Institute Genomics Platform"/>
            <consortium name="The Broad Institute Genome Sequencing Center for Infectious Disease"/>
            <person name="Wu L."/>
            <person name="Ma J."/>
        </authorList>
    </citation>
    <scope>NUCLEOTIDE SEQUENCE [LARGE SCALE GENOMIC DNA]</scope>
    <source>
        <strain evidence="4 5">CGMCC 1.12563</strain>
    </source>
</reference>
<dbReference type="AlphaFoldDB" id="A0ABD6AWN8"/>
<dbReference type="RefSeq" id="WP_305794513.1">
    <property type="nucleotide sequence ID" value="NZ_JALXFV010000007.1"/>
</dbReference>
<keyword evidence="1" id="KW-0414">Isoprene biosynthesis</keyword>
<dbReference type="PANTHER" id="PTHR42870:SF1">
    <property type="entry name" value="NON-SPECIFIC LIPID-TRANSFER PROTEIN-LIKE 2"/>
    <property type="match status" value="1"/>
</dbReference>
<dbReference type="Gene3D" id="3.40.47.10">
    <property type="match status" value="1"/>
</dbReference>
<proteinExistence type="predicted"/>
<evidence type="ECO:0000256" key="1">
    <source>
        <dbReference type="ARBA" id="ARBA00023229"/>
    </source>
</evidence>
<evidence type="ECO:0000259" key="2">
    <source>
        <dbReference type="Pfam" id="PF00108"/>
    </source>
</evidence>
<evidence type="ECO:0000313" key="5">
    <source>
        <dbReference type="Proteomes" id="UP001597187"/>
    </source>
</evidence>
<dbReference type="Proteomes" id="UP001597187">
    <property type="component" value="Unassembled WGS sequence"/>
</dbReference>
<dbReference type="InterPro" id="IPR020616">
    <property type="entry name" value="Thiolase_N"/>
</dbReference>
<dbReference type="PIRSF" id="PIRSF000429">
    <property type="entry name" value="Ac-CoA_Ac_transf"/>
    <property type="match status" value="1"/>
</dbReference>
<dbReference type="CDD" id="cd00829">
    <property type="entry name" value="SCP-x_thiolase"/>
    <property type="match status" value="1"/>
</dbReference>
<feature type="domain" description="Thiolase C-terminal" evidence="3">
    <location>
        <begin position="253"/>
        <end position="387"/>
    </location>
</feature>
<accession>A0ABD6AWN8</accession>